<dbReference type="RefSeq" id="WP_182459000.1">
    <property type="nucleotide sequence ID" value="NZ_CP059732.1"/>
</dbReference>
<sequence length="276" mass="31734">MTDKAIAIYCFLDDFFKLSAPKEDAHCKLNDAEIATTALLAALFFYGNQGSAMKYMREHHGLKMIDKSGFNRRIHRLEARLIALFHSLGFTLKDLNINSRYIIDSFPVAVCRNCRIPVCKLLKGKAYHGYNEAKKEYFYGFKIQVIVDEDCLPVDYFVLAGSFADVTALQSMTIDLPAGSELYGDKGYTDYEQEDLYAQHEQIYLRIHRKINSHRPDQPWEVFLKNHFRKPIEGAFSQITDLFPRHIHAVTAKGFLLKVFLFLLAYTFDGLTPHAL</sequence>
<evidence type="ECO:0000313" key="3">
    <source>
        <dbReference type="Proteomes" id="UP000515369"/>
    </source>
</evidence>
<reference evidence="2 3" key="1">
    <citation type="submission" date="2020-07" db="EMBL/GenBank/DDBJ databases">
        <title>Spirosoma foliorum sp. nov., isolated from the leaves on the Nejang mountain Korea, Republic of.</title>
        <authorList>
            <person name="Ho H."/>
            <person name="Lee Y.-J."/>
            <person name="Nurcahyanto D.-A."/>
            <person name="Kim S.-G."/>
        </authorList>
    </citation>
    <scope>NUCLEOTIDE SEQUENCE [LARGE SCALE GENOMIC DNA]</scope>
    <source>
        <strain evidence="2 3">PL0136</strain>
    </source>
</reference>
<gene>
    <name evidence="2" type="ORF">H3H32_27800</name>
</gene>
<keyword evidence="3" id="KW-1185">Reference proteome</keyword>
<accession>A0A7G5GS79</accession>
<dbReference type="EMBL" id="CP059732">
    <property type="protein sequence ID" value="QMW01721.1"/>
    <property type="molecule type" value="Genomic_DNA"/>
</dbReference>
<dbReference type="InterPro" id="IPR025668">
    <property type="entry name" value="Tnp_DDE_dom"/>
</dbReference>
<dbReference type="NCBIfam" id="NF033520">
    <property type="entry name" value="transpos_IS982"/>
    <property type="match status" value="1"/>
</dbReference>
<dbReference type="Pfam" id="PF13612">
    <property type="entry name" value="DDE_Tnp_1_3"/>
    <property type="match status" value="1"/>
</dbReference>
<dbReference type="Proteomes" id="UP000515369">
    <property type="component" value="Chromosome"/>
</dbReference>
<evidence type="ECO:0000313" key="2">
    <source>
        <dbReference type="EMBL" id="QMW01721.1"/>
    </source>
</evidence>
<dbReference type="KEGG" id="sfol:H3H32_27800"/>
<organism evidence="2 3">
    <name type="scientific">Spirosoma foliorum</name>
    <dbReference type="NCBI Taxonomy" id="2710596"/>
    <lineage>
        <taxon>Bacteria</taxon>
        <taxon>Pseudomonadati</taxon>
        <taxon>Bacteroidota</taxon>
        <taxon>Cytophagia</taxon>
        <taxon>Cytophagales</taxon>
        <taxon>Cytophagaceae</taxon>
        <taxon>Spirosoma</taxon>
    </lineage>
</organism>
<protein>
    <submittedName>
        <fullName evidence="2">IS982 family transposase</fullName>
    </submittedName>
</protein>
<proteinExistence type="predicted"/>
<name>A0A7G5GS79_9BACT</name>
<feature type="domain" description="Transposase DDE" evidence="1">
    <location>
        <begin position="101"/>
        <end position="211"/>
    </location>
</feature>
<evidence type="ECO:0000259" key="1">
    <source>
        <dbReference type="Pfam" id="PF13612"/>
    </source>
</evidence>
<dbReference type="AlphaFoldDB" id="A0A7G5GS79"/>